<reference evidence="2 3" key="1">
    <citation type="journal article" date="2015" name="Nature">
        <title>rRNA introns, odd ribosomes, and small enigmatic genomes across a large radiation of phyla.</title>
        <authorList>
            <person name="Brown C.T."/>
            <person name="Hug L.A."/>
            <person name="Thomas B.C."/>
            <person name="Sharon I."/>
            <person name="Castelle C.J."/>
            <person name="Singh A."/>
            <person name="Wilkins M.J."/>
            <person name="Williams K.H."/>
            <person name="Banfield J.F."/>
        </authorList>
    </citation>
    <scope>NUCLEOTIDE SEQUENCE [LARGE SCALE GENOMIC DNA]</scope>
</reference>
<organism evidence="2 3">
    <name type="scientific">Candidatus Gottesmanbacteria bacterium GW2011_GWB1_49_7</name>
    <dbReference type="NCBI Taxonomy" id="1618448"/>
    <lineage>
        <taxon>Bacteria</taxon>
        <taxon>Candidatus Gottesmaniibacteriota</taxon>
    </lineage>
</organism>
<protein>
    <submittedName>
        <fullName evidence="2">Uncharacterized protein</fullName>
    </submittedName>
</protein>
<dbReference type="AlphaFoldDB" id="A0A0G1Y5X3"/>
<dbReference type="Proteomes" id="UP000034588">
    <property type="component" value="Unassembled WGS sequence"/>
</dbReference>
<comment type="caution">
    <text evidence="2">The sequence shown here is derived from an EMBL/GenBank/DDBJ whole genome shotgun (WGS) entry which is preliminary data.</text>
</comment>
<keyword evidence="1" id="KW-1133">Transmembrane helix</keyword>
<proteinExistence type="predicted"/>
<feature type="transmembrane region" description="Helical" evidence="1">
    <location>
        <begin position="5"/>
        <end position="25"/>
    </location>
</feature>
<evidence type="ECO:0000313" key="2">
    <source>
        <dbReference type="EMBL" id="KKW10282.1"/>
    </source>
</evidence>
<name>A0A0G1Y5X3_9BACT</name>
<keyword evidence="1" id="KW-0472">Membrane</keyword>
<evidence type="ECO:0000256" key="1">
    <source>
        <dbReference type="SAM" id="Phobius"/>
    </source>
</evidence>
<dbReference type="EMBL" id="LCQD01000042">
    <property type="protein sequence ID" value="KKW10282.1"/>
    <property type="molecule type" value="Genomic_DNA"/>
</dbReference>
<sequence>MTAIYIWASFTIGLVVGPIIIFAAYGLEPLATFAAFAAGIVVGTIPVLVLDNTRPLWWVRRKIVQDQRKVLLDLADQVDRGALAAKTIEPALRLVRHAEVLRRRSIAVRFDDQPQESYLLDLQPRKVPARPKGI</sequence>
<keyword evidence="1" id="KW-0812">Transmembrane</keyword>
<evidence type="ECO:0000313" key="3">
    <source>
        <dbReference type="Proteomes" id="UP000034588"/>
    </source>
</evidence>
<gene>
    <name evidence="2" type="ORF">UY48_C0042G0009</name>
</gene>
<feature type="transmembrane region" description="Helical" evidence="1">
    <location>
        <begin position="31"/>
        <end position="50"/>
    </location>
</feature>
<accession>A0A0G1Y5X3</accession>